<organism evidence="2 3">
    <name type="scientific">Tetranychus urticae</name>
    <name type="common">Two-spotted spider mite</name>
    <dbReference type="NCBI Taxonomy" id="32264"/>
    <lineage>
        <taxon>Eukaryota</taxon>
        <taxon>Metazoa</taxon>
        <taxon>Ecdysozoa</taxon>
        <taxon>Arthropoda</taxon>
        <taxon>Chelicerata</taxon>
        <taxon>Arachnida</taxon>
        <taxon>Acari</taxon>
        <taxon>Acariformes</taxon>
        <taxon>Trombidiformes</taxon>
        <taxon>Prostigmata</taxon>
        <taxon>Eleutherengona</taxon>
        <taxon>Raphignathae</taxon>
        <taxon>Tetranychoidea</taxon>
        <taxon>Tetranychidae</taxon>
        <taxon>Tetranychus</taxon>
    </lineage>
</organism>
<dbReference type="Proteomes" id="UP000015104">
    <property type="component" value="Unassembled WGS sequence"/>
</dbReference>
<evidence type="ECO:0000313" key="2">
    <source>
        <dbReference type="EnsemblMetazoa" id="tetur05g09385.1"/>
    </source>
</evidence>
<dbReference type="AlphaFoldDB" id="A0A158P4K8"/>
<accession>A0A158P4K8</accession>
<dbReference type="PANTHER" id="PTHR21588">
    <property type="entry name" value="COILED-COIL-HELIX-COILED-COIL-HELIX DOMAIN CONTAINING 6"/>
    <property type="match status" value="1"/>
</dbReference>
<dbReference type="KEGG" id="tut:107360731"/>
<sequence length="181" mass="21048">MGSGNSTRRITITNESDNVLKLSESVVERLKDNVEKERPAPSQENKQPNWSASVEEEPQLMPQAPQQGGKFVTMDTLRLRQQHQQELDLIQKHYRNKTEYLERQNRQLFDASRSKLENKLNQVDEKYISSHKHEPVCVEAQRNVEFCYNENQGMSLKCSKVAKEFINCVDSVRRQIINQAS</sequence>
<dbReference type="GO" id="GO:0061617">
    <property type="term" value="C:MICOS complex"/>
    <property type="evidence" value="ECO:0007669"/>
    <property type="project" value="TreeGrafter"/>
</dbReference>
<evidence type="ECO:0000256" key="1">
    <source>
        <dbReference type="SAM" id="MobiDB-lite"/>
    </source>
</evidence>
<dbReference type="OMA" id="FINCVDS"/>
<feature type="compositionally biased region" description="Basic and acidic residues" evidence="1">
    <location>
        <begin position="30"/>
        <end position="39"/>
    </location>
</feature>
<gene>
    <name evidence="2" type="primary">107360731</name>
</gene>
<feature type="region of interest" description="Disordered" evidence="1">
    <location>
        <begin position="30"/>
        <end position="67"/>
    </location>
</feature>
<protein>
    <recommendedName>
        <fullName evidence="4">CHCH domain-containing protein</fullName>
    </recommendedName>
</protein>
<keyword evidence="3" id="KW-1185">Reference proteome</keyword>
<dbReference type="EnsemblMetazoa" id="tetur05g09385.1">
    <property type="protein sequence ID" value="tetur05g09385.1"/>
    <property type="gene ID" value="tetur05g09385"/>
</dbReference>
<dbReference type="OrthoDB" id="70030at2759"/>
<dbReference type="STRING" id="32264.A0A158P4K8"/>
<dbReference type="InterPro" id="IPR052632">
    <property type="entry name" value="MICOS_subunit_Mic19"/>
</dbReference>
<dbReference type="EMBL" id="CAEY01001563">
    <property type="status" value="NOT_ANNOTATED_CDS"/>
    <property type="molecule type" value="Genomic_DNA"/>
</dbReference>
<dbReference type="GO" id="GO:0007007">
    <property type="term" value="P:inner mitochondrial membrane organization"/>
    <property type="evidence" value="ECO:0007669"/>
    <property type="project" value="TreeGrafter"/>
</dbReference>
<name>A0A158P4K8_TETUR</name>
<reference evidence="3" key="1">
    <citation type="submission" date="2011-08" db="EMBL/GenBank/DDBJ databases">
        <authorList>
            <person name="Rombauts S."/>
        </authorList>
    </citation>
    <scope>NUCLEOTIDE SEQUENCE</scope>
    <source>
        <strain evidence="3">London</strain>
    </source>
</reference>
<feature type="compositionally biased region" description="Polar residues" evidence="1">
    <location>
        <begin position="42"/>
        <end position="52"/>
    </location>
</feature>
<reference evidence="2" key="2">
    <citation type="submission" date="2016-04" db="UniProtKB">
        <authorList>
            <consortium name="EnsemblMetazoa"/>
        </authorList>
    </citation>
    <scope>IDENTIFICATION</scope>
</reference>
<dbReference type="PANTHER" id="PTHR21588:SF18">
    <property type="entry name" value="MICOS COMPLEX SUBUNIT MIC19"/>
    <property type="match status" value="1"/>
</dbReference>
<evidence type="ECO:0000313" key="3">
    <source>
        <dbReference type="Proteomes" id="UP000015104"/>
    </source>
</evidence>
<evidence type="ECO:0008006" key="4">
    <source>
        <dbReference type="Google" id="ProtNLM"/>
    </source>
</evidence>
<proteinExistence type="predicted"/>